<dbReference type="GO" id="GO:0003677">
    <property type="term" value="F:DNA binding"/>
    <property type="evidence" value="ECO:0007669"/>
    <property type="project" value="InterPro"/>
</dbReference>
<dbReference type="GO" id="GO:0006260">
    <property type="term" value="P:DNA replication"/>
    <property type="evidence" value="ECO:0007669"/>
    <property type="project" value="InterPro"/>
</dbReference>
<name>A0AA91I5F8_9GAMM</name>
<keyword evidence="2" id="KW-1185">Reference proteome</keyword>
<gene>
    <name evidence="1" type="ORF">A1356_11620</name>
</gene>
<dbReference type="RefSeq" id="WP_082889470.1">
    <property type="nucleotide sequence ID" value="NZ_LUUL01000072.1"/>
</dbReference>
<proteinExistence type="predicted"/>
<reference evidence="1 2" key="1">
    <citation type="submission" date="2016-03" db="EMBL/GenBank/DDBJ databases">
        <authorList>
            <person name="Heylen K."/>
            <person name="De Vos P."/>
            <person name="Vekeman B."/>
        </authorList>
    </citation>
    <scope>NUCLEOTIDE SEQUENCE [LARGE SCALE GENOMIC DNA]</scope>
    <source>
        <strain evidence="1 2">R-49807</strain>
    </source>
</reference>
<evidence type="ECO:0008006" key="3">
    <source>
        <dbReference type="Google" id="ProtNLM"/>
    </source>
</evidence>
<protein>
    <recommendedName>
        <fullName evidence="3">Zinc finger CHC2-type domain-containing protein</fullName>
    </recommendedName>
</protein>
<dbReference type="InterPro" id="IPR036977">
    <property type="entry name" value="DNA_primase_Znf_CHC2"/>
</dbReference>
<dbReference type="GO" id="GO:0008270">
    <property type="term" value="F:zinc ion binding"/>
    <property type="evidence" value="ECO:0007669"/>
    <property type="project" value="InterPro"/>
</dbReference>
<dbReference type="Gene3D" id="3.90.580.10">
    <property type="entry name" value="Zinc finger, CHC2-type domain"/>
    <property type="match status" value="1"/>
</dbReference>
<sequence length="168" mass="18199">MTDKQKAAPVGQLVTASKSFDDSYFNNIESKLSLFLNRLDGVKTNGSNKWLGKCPAHPDRSPSLGIKRADDRILIHCFAGCSVDAVLSAVGLDMADLFPDRVAIPGAPKPKAPRFSAYELFPLLIQEALILALAFHAVTSGDVLADTDMQRAEQAYNAVLRLNSEVKP</sequence>
<dbReference type="EMBL" id="LUUL01000072">
    <property type="protein sequence ID" value="OAI26360.1"/>
    <property type="molecule type" value="Genomic_DNA"/>
</dbReference>
<organism evidence="1 2">
    <name type="scientific">Methylomonas koyamae</name>
    <dbReference type="NCBI Taxonomy" id="702114"/>
    <lineage>
        <taxon>Bacteria</taxon>
        <taxon>Pseudomonadati</taxon>
        <taxon>Pseudomonadota</taxon>
        <taxon>Gammaproteobacteria</taxon>
        <taxon>Methylococcales</taxon>
        <taxon>Methylococcaceae</taxon>
        <taxon>Methylomonas</taxon>
    </lineage>
</organism>
<comment type="caution">
    <text evidence="1">The sequence shown here is derived from an EMBL/GenBank/DDBJ whole genome shotgun (WGS) entry which is preliminary data.</text>
</comment>
<evidence type="ECO:0000313" key="1">
    <source>
        <dbReference type="EMBL" id="OAI26360.1"/>
    </source>
</evidence>
<evidence type="ECO:0000313" key="2">
    <source>
        <dbReference type="Proteomes" id="UP000077734"/>
    </source>
</evidence>
<dbReference type="Proteomes" id="UP000077734">
    <property type="component" value="Unassembled WGS sequence"/>
</dbReference>
<dbReference type="AlphaFoldDB" id="A0AA91I5F8"/>
<accession>A0AA91I5F8</accession>